<dbReference type="Pfam" id="PF17932">
    <property type="entry name" value="TetR_C_24"/>
    <property type="match status" value="1"/>
</dbReference>
<dbReference type="PANTHER" id="PTHR30055:SF175">
    <property type="entry name" value="HTH-TYPE TRANSCRIPTIONAL REPRESSOR KSTR2"/>
    <property type="match status" value="1"/>
</dbReference>
<evidence type="ECO:0000313" key="7">
    <source>
        <dbReference type="EMBL" id="CAB4961170.1"/>
    </source>
</evidence>
<dbReference type="AlphaFoldDB" id="A0A6J7KZJ6"/>
<name>A0A6J7KZJ6_9ZZZZ</name>
<dbReference type="EMBL" id="CAFBPU010000018">
    <property type="protein sequence ID" value="CAB5031746.1"/>
    <property type="molecule type" value="Genomic_DNA"/>
</dbReference>
<dbReference type="InterPro" id="IPR001647">
    <property type="entry name" value="HTH_TetR"/>
</dbReference>
<evidence type="ECO:0000313" key="8">
    <source>
        <dbReference type="EMBL" id="CAB5031746.1"/>
    </source>
</evidence>
<feature type="compositionally biased region" description="Basic and acidic residues" evidence="5">
    <location>
        <begin position="11"/>
        <end position="20"/>
    </location>
</feature>
<organism evidence="7">
    <name type="scientific">freshwater metagenome</name>
    <dbReference type="NCBI Taxonomy" id="449393"/>
    <lineage>
        <taxon>unclassified sequences</taxon>
        <taxon>metagenomes</taxon>
        <taxon>ecological metagenomes</taxon>
    </lineage>
</organism>
<keyword evidence="2" id="KW-0805">Transcription regulation</keyword>
<keyword evidence="4" id="KW-0804">Transcription</keyword>
<accession>A0A6J7KZJ6</accession>
<dbReference type="InterPro" id="IPR041490">
    <property type="entry name" value="KstR2_TetR_C"/>
</dbReference>
<dbReference type="InterPro" id="IPR009057">
    <property type="entry name" value="Homeodomain-like_sf"/>
</dbReference>
<feature type="domain" description="HTH tetR-type" evidence="6">
    <location>
        <begin position="19"/>
        <end position="79"/>
    </location>
</feature>
<dbReference type="SUPFAM" id="SSF48498">
    <property type="entry name" value="Tetracyclin repressor-like, C-terminal domain"/>
    <property type="match status" value="1"/>
</dbReference>
<dbReference type="Pfam" id="PF00440">
    <property type="entry name" value="TetR_N"/>
    <property type="match status" value="1"/>
</dbReference>
<dbReference type="PRINTS" id="PR00455">
    <property type="entry name" value="HTHTETR"/>
</dbReference>
<dbReference type="InterPro" id="IPR036271">
    <property type="entry name" value="Tet_transcr_reg_TetR-rel_C_sf"/>
</dbReference>
<keyword evidence="1" id="KW-0678">Repressor</keyword>
<reference evidence="7" key="1">
    <citation type="submission" date="2020-05" db="EMBL/GenBank/DDBJ databases">
        <authorList>
            <person name="Chiriac C."/>
            <person name="Salcher M."/>
            <person name="Ghai R."/>
            <person name="Kavagutti S V."/>
        </authorList>
    </citation>
    <scope>NUCLEOTIDE SEQUENCE</scope>
</reference>
<dbReference type="GO" id="GO:0000976">
    <property type="term" value="F:transcription cis-regulatory region binding"/>
    <property type="evidence" value="ECO:0007669"/>
    <property type="project" value="TreeGrafter"/>
</dbReference>
<dbReference type="PANTHER" id="PTHR30055">
    <property type="entry name" value="HTH-TYPE TRANSCRIPTIONAL REGULATOR RUTR"/>
    <property type="match status" value="1"/>
</dbReference>
<evidence type="ECO:0000256" key="3">
    <source>
        <dbReference type="ARBA" id="ARBA00023125"/>
    </source>
</evidence>
<evidence type="ECO:0000256" key="4">
    <source>
        <dbReference type="ARBA" id="ARBA00023163"/>
    </source>
</evidence>
<dbReference type="PROSITE" id="PS50977">
    <property type="entry name" value="HTH_TETR_2"/>
    <property type="match status" value="1"/>
</dbReference>
<dbReference type="EMBL" id="CAFBND010000159">
    <property type="protein sequence ID" value="CAB4961170.1"/>
    <property type="molecule type" value="Genomic_DNA"/>
</dbReference>
<dbReference type="GO" id="GO:0003700">
    <property type="term" value="F:DNA-binding transcription factor activity"/>
    <property type="evidence" value="ECO:0007669"/>
    <property type="project" value="TreeGrafter"/>
</dbReference>
<sequence length="210" mass="24280">MSSESVAPTPEPRKSDAAERRRAEILEQSARLFDRSGYNKTSMNDIAEAVGVRKPTLYHYFDTKDEILYWLHEEFINTLLTQQEARIAERVPADLMVFEIMADILALMQTHKGHVRTYFENHRELPERHRTTSHEKRDRYRRMLEDAIAQGTKEGTFRHVDPGLTALAIFGMVNWAYQWYEIDGTRSPRDIATVFADLVLNGLTASPPRA</sequence>
<dbReference type="InterPro" id="IPR050109">
    <property type="entry name" value="HTH-type_TetR-like_transc_reg"/>
</dbReference>
<keyword evidence="3" id="KW-0238">DNA-binding</keyword>
<evidence type="ECO:0000259" key="6">
    <source>
        <dbReference type="PROSITE" id="PS50977"/>
    </source>
</evidence>
<dbReference type="Gene3D" id="1.10.357.10">
    <property type="entry name" value="Tetracycline Repressor, domain 2"/>
    <property type="match status" value="1"/>
</dbReference>
<evidence type="ECO:0000256" key="2">
    <source>
        <dbReference type="ARBA" id="ARBA00023015"/>
    </source>
</evidence>
<evidence type="ECO:0000256" key="1">
    <source>
        <dbReference type="ARBA" id="ARBA00022491"/>
    </source>
</evidence>
<feature type="region of interest" description="Disordered" evidence="5">
    <location>
        <begin position="1"/>
        <end position="20"/>
    </location>
</feature>
<dbReference type="SUPFAM" id="SSF46689">
    <property type="entry name" value="Homeodomain-like"/>
    <property type="match status" value="1"/>
</dbReference>
<proteinExistence type="predicted"/>
<evidence type="ECO:0000256" key="5">
    <source>
        <dbReference type="SAM" id="MobiDB-lite"/>
    </source>
</evidence>
<dbReference type="Gene3D" id="1.10.10.60">
    <property type="entry name" value="Homeodomain-like"/>
    <property type="match status" value="1"/>
</dbReference>
<protein>
    <submittedName>
        <fullName evidence="7">Unannotated protein</fullName>
    </submittedName>
</protein>
<gene>
    <name evidence="7" type="ORF">UFOPK3752_02287</name>
    <name evidence="8" type="ORF">UFOPK4150_01050</name>
</gene>